<evidence type="ECO:0000313" key="2">
    <source>
        <dbReference type="Proteomes" id="UP001610446"/>
    </source>
</evidence>
<sequence length="86" mass="9344">MTRSTAPKTCSTNPTALSPRAEYRSAMRNASTMSSLYSFGWQQCIQRTAPVTLVYSVAILVYNEGQLARFALLKNVLGGVGLGCYC</sequence>
<name>A0ABR4JAW8_9EURO</name>
<reference evidence="1 2" key="1">
    <citation type="submission" date="2024-07" db="EMBL/GenBank/DDBJ databases">
        <title>Section-level genome sequencing and comparative genomics of Aspergillus sections Usti and Cavernicolus.</title>
        <authorList>
            <consortium name="Lawrence Berkeley National Laboratory"/>
            <person name="Nybo J.L."/>
            <person name="Vesth T.C."/>
            <person name="Theobald S."/>
            <person name="Frisvad J.C."/>
            <person name="Larsen T.O."/>
            <person name="Kjaerboelling I."/>
            <person name="Rothschild-Mancinelli K."/>
            <person name="Lyhne E.K."/>
            <person name="Kogle M.E."/>
            <person name="Barry K."/>
            <person name="Clum A."/>
            <person name="Na H."/>
            <person name="Ledsgaard L."/>
            <person name="Lin J."/>
            <person name="Lipzen A."/>
            <person name="Kuo A."/>
            <person name="Riley R."/>
            <person name="Mondo S."/>
            <person name="Labutti K."/>
            <person name="Haridas S."/>
            <person name="Pangalinan J."/>
            <person name="Salamov A.A."/>
            <person name="Simmons B.A."/>
            <person name="Magnuson J.K."/>
            <person name="Chen J."/>
            <person name="Drula E."/>
            <person name="Henrissat B."/>
            <person name="Wiebenga A."/>
            <person name="Lubbers R.J."/>
            <person name="Gomes A.C."/>
            <person name="Makela M.R."/>
            <person name="Stajich J."/>
            <person name="Grigoriev I.V."/>
            <person name="Mortensen U.H."/>
            <person name="De Vries R.P."/>
            <person name="Baker S.E."/>
            <person name="Andersen M.R."/>
        </authorList>
    </citation>
    <scope>NUCLEOTIDE SEQUENCE [LARGE SCALE GENOMIC DNA]</scope>
    <source>
        <strain evidence="1 2">CBS 123904</strain>
    </source>
</reference>
<dbReference type="EMBL" id="JBFXLU010000182">
    <property type="protein sequence ID" value="KAL2836247.1"/>
    <property type="molecule type" value="Genomic_DNA"/>
</dbReference>
<proteinExistence type="predicted"/>
<comment type="caution">
    <text evidence="1">The sequence shown here is derived from an EMBL/GenBank/DDBJ whole genome shotgun (WGS) entry which is preliminary data.</text>
</comment>
<accession>A0ABR4JAW8</accession>
<organism evidence="1 2">
    <name type="scientific">Aspergillus pseudoustus</name>
    <dbReference type="NCBI Taxonomy" id="1810923"/>
    <lineage>
        <taxon>Eukaryota</taxon>
        <taxon>Fungi</taxon>
        <taxon>Dikarya</taxon>
        <taxon>Ascomycota</taxon>
        <taxon>Pezizomycotina</taxon>
        <taxon>Eurotiomycetes</taxon>
        <taxon>Eurotiomycetidae</taxon>
        <taxon>Eurotiales</taxon>
        <taxon>Aspergillaceae</taxon>
        <taxon>Aspergillus</taxon>
        <taxon>Aspergillus subgen. Nidulantes</taxon>
    </lineage>
</organism>
<evidence type="ECO:0000313" key="1">
    <source>
        <dbReference type="EMBL" id="KAL2836247.1"/>
    </source>
</evidence>
<keyword evidence="2" id="KW-1185">Reference proteome</keyword>
<gene>
    <name evidence="1" type="ORF">BJY01DRAFT_59562</name>
</gene>
<protein>
    <submittedName>
        <fullName evidence="1">Uncharacterized protein</fullName>
    </submittedName>
</protein>
<dbReference type="Proteomes" id="UP001610446">
    <property type="component" value="Unassembled WGS sequence"/>
</dbReference>